<name>A0A140E5J7_9GAMM</name>
<evidence type="ECO:0000256" key="1">
    <source>
        <dbReference type="SAM" id="Phobius"/>
    </source>
</evidence>
<dbReference type="STRING" id="1538553.JT25_004100"/>
<dbReference type="KEGG" id="mdn:JT25_004100"/>
<gene>
    <name evidence="2" type="ORF">JT25_004100</name>
</gene>
<organism evidence="2 3">
    <name type="scientific">Methylomonas denitrificans</name>
    <dbReference type="NCBI Taxonomy" id="1538553"/>
    <lineage>
        <taxon>Bacteria</taxon>
        <taxon>Pseudomonadati</taxon>
        <taxon>Pseudomonadota</taxon>
        <taxon>Gammaproteobacteria</taxon>
        <taxon>Methylococcales</taxon>
        <taxon>Methylococcaceae</taxon>
        <taxon>Methylomonas</taxon>
    </lineage>
</organism>
<dbReference type="Proteomes" id="UP000030512">
    <property type="component" value="Chromosome"/>
</dbReference>
<reference evidence="2 3" key="1">
    <citation type="journal article" date="2015" name="Environ. Microbiol.">
        <title>Methane oxidation coupled to nitrate reduction under hypoxia by the Gammaproteobacterium Methylomonas denitrificans, sp. nov. type strain FJG1.</title>
        <authorList>
            <person name="Kits K.D."/>
            <person name="Klotz M.G."/>
            <person name="Stein L.Y."/>
        </authorList>
    </citation>
    <scope>NUCLEOTIDE SEQUENCE [LARGE SCALE GENOMIC DNA]</scope>
    <source>
        <strain evidence="2 3">FJG1</strain>
    </source>
</reference>
<evidence type="ECO:0000313" key="3">
    <source>
        <dbReference type="Proteomes" id="UP000030512"/>
    </source>
</evidence>
<evidence type="ECO:0000313" key="2">
    <source>
        <dbReference type="EMBL" id="AMK75671.1"/>
    </source>
</evidence>
<proteinExistence type="predicted"/>
<protein>
    <submittedName>
        <fullName evidence="2">Uncharacterized protein</fullName>
    </submittedName>
</protein>
<dbReference type="EMBL" id="CP014476">
    <property type="protein sequence ID" value="AMK75671.1"/>
    <property type="molecule type" value="Genomic_DNA"/>
</dbReference>
<keyword evidence="3" id="KW-1185">Reference proteome</keyword>
<dbReference type="OrthoDB" id="5563569at2"/>
<accession>A0A140E5J7</accession>
<keyword evidence="1" id="KW-0472">Membrane</keyword>
<dbReference type="AlphaFoldDB" id="A0A140E5J7"/>
<dbReference type="RefSeq" id="WP_036273816.1">
    <property type="nucleotide sequence ID" value="NZ_CP014476.1"/>
</dbReference>
<keyword evidence="1" id="KW-0812">Transmembrane</keyword>
<sequence>MKACDSCADRVNIGCHHKQMPVISRAIGLLFIYLPILTLPFVIASAYLTYFSLKLVGAQNVKKWGDFLPARASHRYDLKNQITMDGSFKFSMAQSKLFWILNCTWYCPVSVGLFEWHAYLVKVVENWWCPFTHDRKNSYTDGAIDQSFWHIYPEEKAKLNDEDKTNPIFTVDPEA</sequence>
<feature type="transmembrane region" description="Helical" evidence="1">
    <location>
        <begin position="30"/>
        <end position="53"/>
    </location>
</feature>
<keyword evidence="1" id="KW-1133">Transmembrane helix</keyword>